<keyword evidence="3" id="KW-1185">Reference proteome</keyword>
<dbReference type="RefSeq" id="XP_071901210.1">
    <property type="nucleotide sequence ID" value="XM_072045109.1"/>
</dbReference>
<dbReference type="InterPro" id="IPR012337">
    <property type="entry name" value="RNaseH-like_sf"/>
</dbReference>
<accession>A0ABM4U1R3</accession>
<dbReference type="InterPro" id="IPR044730">
    <property type="entry name" value="RNase_H-like_dom_plant"/>
</dbReference>
<feature type="region of interest" description="Disordered" evidence="1">
    <location>
        <begin position="1"/>
        <end position="33"/>
    </location>
</feature>
<proteinExistence type="predicted"/>
<evidence type="ECO:0000259" key="2">
    <source>
        <dbReference type="Pfam" id="PF13456"/>
    </source>
</evidence>
<dbReference type="CDD" id="cd06222">
    <property type="entry name" value="RNase_H_like"/>
    <property type="match status" value="1"/>
</dbReference>
<dbReference type="SUPFAM" id="SSF53098">
    <property type="entry name" value="Ribonuclease H-like"/>
    <property type="match status" value="1"/>
</dbReference>
<evidence type="ECO:0000313" key="3">
    <source>
        <dbReference type="Proteomes" id="UP001652660"/>
    </source>
</evidence>
<dbReference type="InterPro" id="IPR036397">
    <property type="entry name" value="RNaseH_sf"/>
</dbReference>
<reference evidence="4" key="1">
    <citation type="submission" date="2025-08" db="UniProtKB">
        <authorList>
            <consortium name="RefSeq"/>
        </authorList>
    </citation>
    <scope>IDENTIFICATION</scope>
    <source>
        <tissue evidence="4">Leaves</tissue>
    </source>
</reference>
<dbReference type="Gene3D" id="3.30.420.10">
    <property type="entry name" value="Ribonuclease H-like superfamily/Ribonuclease H"/>
    <property type="match status" value="1"/>
</dbReference>
<dbReference type="PANTHER" id="PTHR47074">
    <property type="entry name" value="BNAC02G40300D PROTEIN"/>
    <property type="match status" value="1"/>
</dbReference>
<name>A0ABM4U1R3_COFAR</name>
<evidence type="ECO:0000313" key="4">
    <source>
        <dbReference type="RefSeq" id="XP_071901210.1"/>
    </source>
</evidence>
<dbReference type="Pfam" id="PF13456">
    <property type="entry name" value="RVT_3"/>
    <property type="match status" value="1"/>
</dbReference>
<protein>
    <recommendedName>
        <fullName evidence="2">RNase H type-1 domain-containing protein</fullName>
    </recommendedName>
</protein>
<dbReference type="PANTHER" id="PTHR47074:SF48">
    <property type="entry name" value="POLYNUCLEOTIDYL TRANSFERASE, RIBONUCLEASE H-LIKE SUPERFAMILY PROTEIN"/>
    <property type="match status" value="1"/>
</dbReference>
<sequence length="193" mass="21827">MARVSRDSGCRKEGRDGDKEKRRETRKLGSPRGRMVKLNTDAALNQQTKKAGWGIVARDWKGKPVATWAYPSFTCSAPILEEALAIRSAMVKAALEGWERIIIESDCKAVIDKIQKDSDDVVISTILQDIKLLKHNFEECCFSFVRREFNSVSHKLAKLALSVESVVDWKTFFPVWLLDSAQADVEEQLLQDV</sequence>
<dbReference type="InterPro" id="IPR002156">
    <property type="entry name" value="RNaseH_domain"/>
</dbReference>
<dbReference type="InterPro" id="IPR052929">
    <property type="entry name" value="RNase_H-like_EbsB-rel"/>
</dbReference>
<dbReference type="Proteomes" id="UP001652660">
    <property type="component" value="Chromosome 4c"/>
</dbReference>
<dbReference type="GeneID" id="140005037"/>
<gene>
    <name evidence="4" type="primary">LOC140005037</name>
</gene>
<organism evidence="3 4">
    <name type="scientific">Coffea arabica</name>
    <name type="common">Arabian coffee</name>
    <dbReference type="NCBI Taxonomy" id="13443"/>
    <lineage>
        <taxon>Eukaryota</taxon>
        <taxon>Viridiplantae</taxon>
        <taxon>Streptophyta</taxon>
        <taxon>Embryophyta</taxon>
        <taxon>Tracheophyta</taxon>
        <taxon>Spermatophyta</taxon>
        <taxon>Magnoliopsida</taxon>
        <taxon>eudicotyledons</taxon>
        <taxon>Gunneridae</taxon>
        <taxon>Pentapetalae</taxon>
        <taxon>asterids</taxon>
        <taxon>lamiids</taxon>
        <taxon>Gentianales</taxon>
        <taxon>Rubiaceae</taxon>
        <taxon>Ixoroideae</taxon>
        <taxon>Gardenieae complex</taxon>
        <taxon>Bertiereae - Coffeeae clade</taxon>
        <taxon>Coffeeae</taxon>
        <taxon>Coffea</taxon>
    </lineage>
</organism>
<evidence type="ECO:0000256" key="1">
    <source>
        <dbReference type="SAM" id="MobiDB-lite"/>
    </source>
</evidence>
<feature type="domain" description="RNase H type-1" evidence="2">
    <location>
        <begin position="39"/>
        <end position="160"/>
    </location>
</feature>
<feature type="compositionally biased region" description="Basic and acidic residues" evidence="1">
    <location>
        <begin position="1"/>
        <end position="27"/>
    </location>
</feature>